<feature type="binding site" evidence="5">
    <location>
        <begin position="60"/>
        <end position="65"/>
    </location>
    <ligand>
        <name>ATP</name>
        <dbReference type="ChEBI" id="CHEBI:30616"/>
    </ligand>
</feature>
<proteinExistence type="inferred from homology"/>
<comment type="function">
    <text evidence="5">ATPase subunit of a proteasome-like degradation complex; this subunit has chaperone activity. The binding of ATP and its subsequent hydrolysis by HslU are essential for unfolding of protein substrates subsequently hydrolyzed by HslV. HslU recognizes the N-terminal part of its protein substrates and unfolds these before they are guided to HslV for hydrolysis.</text>
</comment>
<keyword evidence="9" id="KW-1185">Reference proteome</keyword>
<evidence type="ECO:0000313" key="8">
    <source>
        <dbReference type="EMBL" id="MET3597711.1"/>
    </source>
</evidence>
<evidence type="ECO:0000256" key="4">
    <source>
        <dbReference type="ARBA" id="ARBA00023186"/>
    </source>
</evidence>
<feature type="binding site" evidence="5">
    <location>
        <position position="250"/>
    </location>
    <ligand>
        <name>ATP</name>
        <dbReference type="ChEBI" id="CHEBI:30616"/>
    </ligand>
</feature>
<evidence type="ECO:0000313" key="9">
    <source>
        <dbReference type="Proteomes" id="UP001549036"/>
    </source>
</evidence>
<dbReference type="InterPro" id="IPR003593">
    <property type="entry name" value="AAA+_ATPase"/>
</dbReference>
<accession>A0ABV2I487</accession>
<evidence type="ECO:0000259" key="6">
    <source>
        <dbReference type="SMART" id="SM00382"/>
    </source>
</evidence>
<evidence type="ECO:0000256" key="3">
    <source>
        <dbReference type="ARBA" id="ARBA00022840"/>
    </source>
</evidence>
<dbReference type="Proteomes" id="UP001549036">
    <property type="component" value="Unassembled WGS sequence"/>
</dbReference>
<evidence type="ECO:0000256" key="1">
    <source>
        <dbReference type="ARBA" id="ARBA00009771"/>
    </source>
</evidence>
<comment type="subunit">
    <text evidence="5">A double ring-shaped homohexamer of HslV is capped on each side by a ring-shaped HslU homohexamer. The assembly of the HslU/HslV complex is dependent on binding of ATP.</text>
</comment>
<keyword evidence="8" id="KW-0378">Hydrolase</keyword>
<evidence type="ECO:0000256" key="2">
    <source>
        <dbReference type="ARBA" id="ARBA00022741"/>
    </source>
</evidence>
<feature type="binding site" evidence="5">
    <location>
        <position position="315"/>
    </location>
    <ligand>
        <name>ATP</name>
        <dbReference type="ChEBI" id="CHEBI:30616"/>
    </ligand>
</feature>
<reference evidence="8 9" key="1">
    <citation type="submission" date="2024-06" db="EMBL/GenBank/DDBJ databases">
        <title>Genomic Encyclopedia of Type Strains, Phase IV (KMG-IV): sequencing the most valuable type-strain genomes for metagenomic binning, comparative biology and taxonomic classification.</title>
        <authorList>
            <person name="Goeker M."/>
        </authorList>
    </citation>
    <scope>NUCLEOTIDE SEQUENCE [LARGE SCALE GENOMIC DNA]</scope>
    <source>
        <strain evidence="8 9">DSM 29846</strain>
    </source>
</reference>
<dbReference type="InterPro" id="IPR027417">
    <property type="entry name" value="P-loop_NTPase"/>
</dbReference>
<organism evidence="8 9">
    <name type="scientific">Mesorhizobium shonense</name>
    <dbReference type="NCBI Taxonomy" id="1209948"/>
    <lineage>
        <taxon>Bacteria</taxon>
        <taxon>Pseudomonadati</taxon>
        <taxon>Pseudomonadota</taxon>
        <taxon>Alphaproteobacteria</taxon>
        <taxon>Hyphomicrobiales</taxon>
        <taxon>Phyllobacteriaceae</taxon>
        <taxon>Mesorhizobium</taxon>
    </lineage>
</organism>
<dbReference type="Pfam" id="PF07724">
    <property type="entry name" value="AAA_2"/>
    <property type="match status" value="1"/>
</dbReference>
<dbReference type="SUPFAM" id="SSF52540">
    <property type="entry name" value="P-loop containing nucleoside triphosphate hydrolases"/>
    <property type="match status" value="1"/>
</dbReference>
<gene>
    <name evidence="5" type="primary">hslU</name>
    <name evidence="8" type="ORF">ABID26_007137</name>
</gene>
<dbReference type="GO" id="GO:0006508">
    <property type="term" value="P:proteolysis"/>
    <property type="evidence" value="ECO:0007669"/>
    <property type="project" value="UniProtKB-KW"/>
</dbReference>
<feature type="binding site" evidence="5">
    <location>
        <position position="387"/>
    </location>
    <ligand>
        <name>ATP</name>
        <dbReference type="ChEBI" id="CHEBI:30616"/>
    </ligand>
</feature>
<feature type="domain" description="Clp ATPase C-terminal" evidence="7">
    <location>
        <begin position="329"/>
        <end position="423"/>
    </location>
</feature>
<comment type="subcellular location">
    <subcellularLocation>
        <location evidence="5">Cytoplasm</location>
    </subcellularLocation>
</comment>
<keyword evidence="2 5" id="KW-0547">Nucleotide-binding</keyword>
<sequence>MSTFSPREIVSELDRFIIGQKDAKRAVAIALRNRWRRQQLEGQMREEVMPKNILMIGPTGVGKTEISRRLARLAGAPFVKVEATKFTEVGYVGRDVEQIVRDLVEVAIGLAREKMREDVKARAQVNAEERVLEALVGKTASPATRDSFRKRLRDGELDDKEIEIEVADTGTGGMPGFEIPGMPGANIGVLNINDMLSKAMGGRKTKTRKTTVRDSYSLLVNDESDKLLDQDEVVRRALESAENDGIVFIDEIDKIASREGGIGAGVSREGVQRDLLPLVEGTTVATKYGPIKTDHILFIASGAFHVSKPSDLLPELQGRLPIRVELRALEKEDFVRILTETEASLIKQYIALMKTEGVDLVFTDDAIDSLAGIAVELNANVENIGARRLQTVMERVLDEISYDAPDRHGTAVTIDAAYVEKHVGDLSRNTDLSRFIL</sequence>
<comment type="caution">
    <text evidence="8">The sequence shown here is derived from an EMBL/GenBank/DDBJ whole genome shotgun (WGS) entry which is preliminary data.</text>
</comment>
<dbReference type="PANTHER" id="PTHR48102:SF3">
    <property type="entry name" value="ATP-DEPENDENT PROTEASE ATPASE SUBUNIT HSLU"/>
    <property type="match status" value="1"/>
</dbReference>
<dbReference type="EMBL" id="JBEPLM010000029">
    <property type="protein sequence ID" value="MET3597711.1"/>
    <property type="molecule type" value="Genomic_DNA"/>
</dbReference>
<keyword evidence="5" id="KW-0963">Cytoplasm</keyword>
<dbReference type="Gene3D" id="1.10.8.10">
    <property type="entry name" value="DNA helicase RuvA subunit, C-terminal domain"/>
    <property type="match status" value="1"/>
</dbReference>
<keyword evidence="3 5" id="KW-0067">ATP-binding</keyword>
<dbReference type="GO" id="GO:0005524">
    <property type="term" value="F:ATP binding"/>
    <property type="evidence" value="ECO:0007669"/>
    <property type="project" value="UniProtKB-KW"/>
</dbReference>
<dbReference type="InterPro" id="IPR019489">
    <property type="entry name" value="Clp_ATPase_C"/>
</dbReference>
<dbReference type="GO" id="GO:0008233">
    <property type="term" value="F:peptidase activity"/>
    <property type="evidence" value="ECO:0007669"/>
    <property type="project" value="UniProtKB-KW"/>
</dbReference>
<evidence type="ECO:0000259" key="7">
    <source>
        <dbReference type="SMART" id="SM01086"/>
    </source>
</evidence>
<dbReference type="InterPro" id="IPR003959">
    <property type="entry name" value="ATPase_AAA_core"/>
</dbReference>
<keyword evidence="8" id="KW-0645">Protease</keyword>
<dbReference type="InterPro" id="IPR004491">
    <property type="entry name" value="HslU"/>
</dbReference>
<feature type="binding site" evidence="5">
    <location>
        <position position="18"/>
    </location>
    <ligand>
        <name>ATP</name>
        <dbReference type="ChEBI" id="CHEBI:30616"/>
    </ligand>
</feature>
<keyword evidence="4 5" id="KW-0143">Chaperone</keyword>
<name>A0ABV2I487_9HYPH</name>
<dbReference type="Gene3D" id="3.40.50.300">
    <property type="entry name" value="P-loop containing nucleotide triphosphate hydrolases"/>
    <property type="match status" value="2"/>
</dbReference>
<dbReference type="Pfam" id="PF00004">
    <property type="entry name" value="AAA"/>
    <property type="match status" value="1"/>
</dbReference>
<dbReference type="NCBIfam" id="TIGR00390">
    <property type="entry name" value="hslU"/>
    <property type="match status" value="1"/>
</dbReference>
<dbReference type="PANTHER" id="PTHR48102">
    <property type="entry name" value="ATP-DEPENDENT CLP PROTEASE ATP-BINDING SUBUNIT CLPX-LIKE, MITOCHONDRIAL-RELATED"/>
    <property type="match status" value="1"/>
</dbReference>
<feature type="domain" description="AAA+ ATPase" evidence="6">
    <location>
        <begin position="49"/>
        <end position="326"/>
    </location>
</feature>
<comment type="similarity">
    <text evidence="1 5">Belongs to the ClpX chaperone family. HslU subfamily.</text>
</comment>
<dbReference type="RefSeq" id="WP_126096879.1">
    <property type="nucleotide sequence ID" value="NZ_JBEPLM010000029.1"/>
</dbReference>
<dbReference type="NCBIfam" id="NF003544">
    <property type="entry name" value="PRK05201.1"/>
    <property type="match status" value="1"/>
</dbReference>
<dbReference type="HAMAP" id="MF_00249">
    <property type="entry name" value="HslU"/>
    <property type="match status" value="1"/>
</dbReference>
<dbReference type="SMART" id="SM01086">
    <property type="entry name" value="ClpB_D2-small"/>
    <property type="match status" value="1"/>
</dbReference>
<dbReference type="Gene3D" id="1.10.8.60">
    <property type="match status" value="1"/>
</dbReference>
<dbReference type="CDD" id="cd19498">
    <property type="entry name" value="RecA-like_HslU"/>
    <property type="match status" value="1"/>
</dbReference>
<dbReference type="SMART" id="SM00382">
    <property type="entry name" value="AAA"/>
    <property type="match status" value="1"/>
</dbReference>
<dbReference type="InterPro" id="IPR050052">
    <property type="entry name" value="ATP-dep_Clp_protease_ClpX"/>
</dbReference>
<evidence type="ECO:0000256" key="5">
    <source>
        <dbReference type="HAMAP-Rule" id="MF_00249"/>
    </source>
</evidence>
<protein>
    <recommendedName>
        <fullName evidence="5">ATP-dependent protease ATPase subunit HslU</fullName>
    </recommendedName>
    <alternativeName>
        <fullName evidence="5">Unfoldase HslU</fullName>
    </alternativeName>
</protein>